<dbReference type="SUPFAM" id="SSF56925">
    <property type="entry name" value="OMPA-like"/>
    <property type="match status" value="1"/>
</dbReference>
<gene>
    <name evidence="4" type="ORF">SIN8267_01725</name>
</gene>
<keyword evidence="5" id="KW-1185">Reference proteome</keyword>
<evidence type="ECO:0000256" key="1">
    <source>
        <dbReference type="ARBA" id="ARBA00022729"/>
    </source>
</evidence>
<feature type="domain" description="Outer membrane protein beta-barrel" evidence="3">
    <location>
        <begin position="10"/>
        <end position="217"/>
    </location>
</feature>
<evidence type="ECO:0000313" key="5">
    <source>
        <dbReference type="Proteomes" id="UP000838100"/>
    </source>
</evidence>
<dbReference type="InterPro" id="IPR027385">
    <property type="entry name" value="Beta-barrel_OMP"/>
</dbReference>
<sequence>MKNTILHLAVVTLTGLFTSQSFAQMFIESGQRSGRTEFTIQAAYQGSETFDLGAGSEMKTSSDTGFGMSFGHNIDNHWNIGFNMNFNNANYNATVPLEGSTETTNIKSKVDSFNGQLNATYHLFEGNLTPFISGGIGWTYTDSNIADGPPSSACWYDPWYGYYRCGYYQTTHTDTSFSYNAAVGLRWDISDKHFLRGSVGKQWVNMSIADNTPSFTTGRIEFGFMM</sequence>
<reference evidence="4" key="1">
    <citation type="submission" date="2021-12" db="EMBL/GenBank/DDBJ databases">
        <authorList>
            <person name="Rodrigo-Torres L."/>
            <person name="Arahal R. D."/>
            <person name="Lucena T."/>
        </authorList>
    </citation>
    <scope>NUCLEOTIDE SEQUENCE</scope>
    <source>
        <strain evidence="4">CECT 8267</strain>
    </source>
</reference>
<comment type="caution">
    <text evidence="4">The sequence shown here is derived from an EMBL/GenBank/DDBJ whole genome shotgun (WGS) entry which is preliminary data.</text>
</comment>
<organism evidence="4 5">
    <name type="scientific">Sinobacterium norvegicum</name>
    <dbReference type="NCBI Taxonomy" id="1641715"/>
    <lineage>
        <taxon>Bacteria</taxon>
        <taxon>Pseudomonadati</taxon>
        <taxon>Pseudomonadota</taxon>
        <taxon>Gammaproteobacteria</taxon>
        <taxon>Cellvibrionales</taxon>
        <taxon>Spongiibacteraceae</taxon>
        <taxon>Sinobacterium</taxon>
    </lineage>
</organism>
<keyword evidence="1 2" id="KW-0732">Signal</keyword>
<dbReference type="EMBL" id="CAKLPX010000001">
    <property type="protein sequence ID" value="CAH0991616.1"/>
    <property type="molecule type" value="Genomic_DNA"/>
</dbReference>
<dbReference type="Pfam" id="PF13505">
    <property type="entry name" value="OMP_b-brl"/>
    <property type="match status" value="1"/>
</dbReference>
<feature type="chain" id="PRO_5045979144" description="Outer membrane protein beta-barrel domain-containing protein" evidence="2">
    <location>
        <begin position="24"/>
        <end position="226"/>
    </location>
</feature>
<dbReference type="Proteomes" id="UP000838100">
    <property type="component" value="Unassembled WGS sequence"/>
</dbReference>
<accession>A0ABM9AF10</accession>
<evidence type="ECO:0000313" key="4">
    <source>
        <dbReference type="EMBL" id="CAH0991616.1"/>
    </source>
</evidence>
<protein>
    <recommendedName>
        <fullName evidence="3">Outer membrane protein beta-barrel domain-containing protein</fullName>
    </recommendedName>
</protein>
<feature type="signal peptide" evidence="2">
    <location>
        <begin position="1"/>
        <end position="23"/>
    </location>
</feature>
<evidence type="ECO:0000256" key="2">
    <source>
        <dbReference type="SAM" id="SignalP"/>
    </source>
</evidence>
<dbReference type="RefSeq" id="WP_237444261.1">
    <property type="nucleotide sequence ID" value="NZ_CAKLPX010000001.1"/>
</dbReference>
<dbReference type="InterPro" id="IPR011250">
    <property type="entry name" value="OMP/PagP_B-barrel"/>
</dbReference>
<dbReference type="Gene3D" id="2.40.160.20">
    <property type="match status" value="1"/>
</dbReference>
<name>A0ABM9AF10_9GAMM</name>
<proteinExistence type="predicted"/>
<evidence type="ECO:0000259" key="3">
    <source>
        <dbReference type="Pfam" id="PF13505"/>
    </source>
</evidence>